<dbReference type="Proteomes" id="UP000664914">
    <property type="component" value="Chromosome"/>
</dbReference>
<evidence type="ECO:0000313" key="2">
    <source>
        <dbReference type="Proteomes" id="UP000664914"/>
    </source>
</evidence>
<accession>A0A975D0X5</accession>
<organism evidence="1 2">
    <name type="scientific">Rhizorhabdus wittichii</name>
    <dbReference type="NCBI Taxonomy" id="160791"/>
    <lineage>
        <taxon>Bacteria</taxon>
        <taxon>Pseudomonadati</taxon>
        <taxon>Pseudomonadota</taxon>
        <taxon>Alphaproteobacteria</taxon>
        <taxon>Sphingomonadales</taxon>
        <taxon>Sphingomonadaceae</taxon>
        <taxon>Rhizorhabdus</taxon>
    </lineage>
</organism>
<reference evidence="1" key="1">
    <citation type="submission" date="2020-07" db="EMBL/GenBank/DDBJ databases">
        <authorList>
            <person name="Camacho E."/>
        </authorList>
    </citation>
    <scope>NUCLEOTIDE SEQUENCE</scope>
    <source>
        <strain evidence="1">MPO218</strain>
    </source>
</reference>
<evidence type="ECO:0000313" key="1">
    <source>
        <dbReference type="EMBL" id="QTH20811.1"/>
    </source>
</evidence>
<proteinExistence type="predicted"/>
<reference evidence="1" key="2">
    <citation type="submission" date="2021-04" db="EMBL/GenBank/DDBJ databases">
        <title>Isolation and genomic analysis of the ibuprofen-degrading bacterium Sphingomonas strain MPO218.</title>
        <authorList>
            <person name="Aulestia M."/>
            <person name="Flores A."/>
            <person name="Mangas E.L."/>
            <person name="Perez-Pulido A.J."/>
            <person name="Santero E."/>
            <person name="Camacho E.M."/>
        </authorList>
    </citation>
    <scope>NUCLEOTIDE SEQUENCE</scope>
    <source>
        <strain evidence="1">MPO218</strain>
    </source>
</reference>
<name>A0A975D0X5_9SPHN</name>
<dbReference type="AlphaFoldDB" id="A0A975D0X5"/>
<dbReference type="EMBL" id="CP059319">
    <property type="protein sequence ID" value="QTH20811.1"/>
    <property type="molecule type" value="Genomic_DNA"/>
</dbReference>
<sequence length="296" mass="33008">MAKPLDDRILAAMGHGARAATVSDLINEVAAAIDVAQIEHDALDARSKSATSPEDEAEAAAEEAGRVARRLVRLQAKRQQLQGRYQELMDSERRKRHVEEYEAIRGRRDQLAADIKDRWPVLVGEIIDLIERIEASDAEIEASRRNVPSGCDWLESAESMARGCPANWYLHGGSPVLRFTKMKIPTFDGTDTLRPNLRPQREERMRMEEQERQRNRSYLAQKAAEEARFARYMVTPPDRQSGPAVSLATQHGAVDCIRRGELMMTVEQAAEAQAKGCNVEPLAAGQALSQPADAHF</sequence>
<dbReference type="RefSeq" id="WP_208632325.1">
    <property type="nucleotide sequence ID" value="NZ_CP059319.1"/>
</dbReference>
<gene>
    <name evidence="1" type="ORF">HRJ34_21180</name>
</gene>
<protein>
    <submittedName>
        <fullName evidence="1">Uncharacterized protein</fullName>
    </submittedName>
</protein>